<reference evidence="2 3" key="1">
    <citation type="journal article" date="2015" name="Stand. Genomic Sci.">
        <title>Complete genome sequence of and proposal of Thermofilum uzonense sp. nov. a novel hyperthermophilic crenarchaeon and emended description of the genus Thermofilum.</title>
        <authorList>
            <person name="Toshchakov S.V."/>
            <person name="Korzhenkov A.A."/>
            <person name="Samarov N.I."/>
            <person name="Mazunin I.O."/>
            <person name="Mozhey O.I."/>
            <person name="Shmyr I.S."/>
            <person name="Derbikova K.S."/>
            <person name="Taranov E.A."/>
            <person name="Dominova I.N."/>
            <person name="Bonch-Osmolovskaya E.A."/>
            <person name="Patrushev M.V."/>
            <person name="Podosokorskaya O.A."/>
            <person name="Kublanov I.V."/>
        </authorList>
    </citation>
    <scope>NUCLEOTIDE SEQUENCE [LARGE SCALE GENOMIC DNA]</scope>
    <source>
        <strain evidence="2 3">1807-2</strain>
    </source>
</reference>
<dbReference type="InterPro" id="IPR002775">
    <property type="entry name" value="DNA/RNA-bd_Alba-like"/>
</dbReference>
<dbReference type="Proteomes" id="UP000067434">
    <property type="component" value="Chromosome"/>
</dbReference>
<dbReference type="Gene3D" id="3.30.110.20">
    <property type="entry name" value="Alba-like domain"/>
    <property type="match status" value="1"/>
</dbReference>
<proteinExistence type="predicted"/>
<name>A0A0F7FGE4_9CREN</name>
<dbReference type="PATRIC" id="fig|1550241.5.peg.349"/>
<evidence type="ECO:0000313" key="3">
    <source>
        <dbReference type="Proteomes" id="UP000067434"/>
    </source>
</evidence>
<dbReference type="STRING" id="1550241.MA03_01710"/>
<dbReference type="InterPro" id="IPR036882">
    <property type="entry name" value="Alba-like_dom_sf"/>
</dbReference>
<sequence length="91" mass="10158">MSEPDVVYIGEKPVSTYVLYILERLKKGSRKILVKARGHNISKAAHVTEAVHRMSGGKTKYGDIRLYSEEVGEESEEKSVPAIEIEVISLL</sequence>
<dbReference type="EMBL" id="CP009961">
    <property type="protein sequence ID" value="AKG38255.1"/>
    <property type="molecule type" value="Genomic_DNA"/>
</dbReference>
<dbReference type="AlphaFoldDB" id="A0A0F7FGE4"/>
<organism evidence="2 3">
    <name type="scientific">Infirmifilum uzonense</name>
    <dbReference type="NCBI Taxonomy" id="1550241"/>
    <lineage>
        <taxon>Archaea</taxon>
        <taxon>Thermoproteota</taxon>
        <taxon>Thermoprotei</taxon>
        <taxon>Thermofilales</taxon>
        <taxon>Thermofilaceae</taxon>
        <taxon>Infirmifilum</taxon>
    </lineage>
</organism>
<dbReference type="RefSeq" id="WP_052883617.1">
    <property type="nucleotide sequence ID" value="NZ_CP009961.1"/>
</dbReference>
<evidence type="ECO:0000259" key="1">
    <source>
        <dbReference type="Pfam" id="PF01918"/>
    </source>
</evidence>
<dbReference type="GeneID" id="25400907"/>
<gene>
    <name evidence="2" type="ORF">MA03_01710</name>
</gene>
<protein>
    <recommendedName>
        <fullName evidence="1">DNA/RNA-binding protein Alba-like domain-containing protein</fullName>
    </recommendedName>
</protein>
<feature type="domain" description="DNA/RNA-binding protein Alba-like" evidence="1">
    <location>
        <begin position="6"/>
        <end position="66"/>
    </location>
</feature>
<keyword evidence="3" id="KW-1185">Reference proteome</keyword>
<dbReference type="GO" id="GO:0003676">
    <property type="term" value="F:nucleic acid binding"/>
    <property type="evidence" value="ECO:0007669"/>
    <property type="project" value="InterPro"/>
</dbReference>
<dbReference type="KEGG" id="thf:MA03_01710"/>
<dbReference type="OrthoDB" id="10360at2157"/>
<dbReference type="Pfam" id="PF01918">
    <property type="entry name" value="Alba"/>
    <property type="match status" value="1"/>
</dbReference>
<accession>A0A0F7FGE4</accession>
<evidence type="ECO:0000313" key="2">
    <source>
        <dbReference type="EMBL" id="AKG38255.1"/>
    </source>
</evidence>
<dbReference type="SUPFAM" id="SSF82704">
    <property type="entry name" value="AlbA-like"/>
    <property type="match status" value="1"/>
</dbReference>
<dbReference type="HOGENOM" id="CLU_110989_1_0_2"/>